<accession>A0A167QWB7</accession>
<name>A0A167QWB7_CALVF</name>
<dbReference type="EMBL" id="KV417270">
    <property type="protein sequence ID" value="KZP00310.1"/>
    <property type="molecule type" value="Genomic_DNA"/>
</dbReference>
<protein>
    <submittedName>
        <fullName evidence="2">Uncharacterized protein</fullName>
    </submittedName>
</protein>
<feature type="signal peptide" evidence="1">
    <location>
        <begin position="1"/>
        <end position="20"/>
    </location>
</feature>
<dbReference type="Proteomes" id="UP000076738">
    <property type="component" value="Unassembled WGS sequence"/>
</dbReference>
<sequence>MKVFAILYVALLAFLPFTLAISSFSEEFIVRPHRGDKVVKLTWHPLARRHRLRQPPRH</sequence>
<organism evidence="2 3">
    <name type="scientific">Calocera viscosa (strain TUFC12733)</name>
    <dbReference type="NCBI Taxonomy" id="1330018"/>
    <lineage>
        <taxon>Eukaryota</taxon>
        <taxon>Fungi</taxon>
        <taxon>Dikarya</taxon>
        <taxon>Basidiomycota</taxon>
        <taxon>Agaricomycotina</taxon>
        <taxon>Dacrymycetes</taxon>
        <taxon>Dacrymycetales</taxon>
        <taxon>Dacrymycetaceae</taxon>
        <taxon>Calocera</taxon>
    </lineage>
</organism>
<dbReference type="AlphaFoldDB" id="A0A167QWB7"/>
<gene>
    <name evidence="2" type="ORF">CALVIDRAFT_533951</name>
</gene>
<keyword evidence="1" id="KW-0732">Signal</keyword>
<evidence type="ECO:0000313" key="2">
    <source>
        <dbReference type="EMBL" id="KZP00310.1"/>
    </source>
</evidence>
<reference evidence="2 3" key="1">
    <citation type="journal article" date="2016" name="Mol. Biol. Evol.">
        <title>Comparative Genomics of Early-Diverging Mushroom-Forming Fungi Provides Insights into the Origins of Lignocellulose Decay Capabilities.</title>
        <authorList>
            <person name="Nagy L.G."/>
            <person name="Riley R."/>
            <person name="Tritt A."/>
            <person name="Adam C."/>
            <person name="Daum C."/>
            <person name="Floudas D."/>
            <person name="Sun H."/>
            <person name="Yadav J.S."/>
            <person name="Pangilinan J."/>
            <person name="Larsson K.H."/>
            <person name="Matsuura K."/>
            <person name="Barry K."/>
            <person name="Labutti K."/>
            <person name="Kuo R."/>
            <person name="Ohm R.A."/>
            <person name="Bhattacharya S.S."/>
            <person name="Shirouzu T."/>
            <person name="Yoshinaga Y."/>
            <person name="Martin F.M."/>
            <person name="Grigoriev I.V."/>
            <person name="Hibbett D.S."/>
        </authorList>
    </citation>
    <scope>NUCLEOTIDE SEQUENCE [LARGE SCALE GENOMIC DNA]</scope>
    <source>
        <strain evidence="2 3">TUFC12733</strain>
    </source>
</reference>
<evidence type="ECO:0000256" key="1">
    <source>
        <dbReference type="SAM" id="SignalP"/>
    </source>
</evidence>
<proteinExistence type="predicted"/>
<keyword evidence="3" id="KW-1185">Reference proteome</keyword>
<feature type="chain" id="PRO_5007891710" evidence="1">
    <location>
        <begin position="21"/>
        <end position="58"/>
    </location>
</feature>
<evidence type="ECO:0000313" key="3">
    <source>
        <dbReference type="Proteomes" id="UP000076738"/>
    </source>
</evidence>